<evidence type="ECO:0000259" key="7">
    <source>
        <dbReference type="Pfam" id="PF25989"/>
    </source>
</evidence>
<dbReference type="InterPro" id="IPR058637">
    <property type="entry name" value="YknX-like_C"/>
</dbReference>
<feature type="domain" description="CusB-like beta-barrel" evidence="6">
    <location>
        <begin position="357"/>
        <end position="428"/>
    </location>
</feature>
<feature type="domain" description="Multidrug resistance protein MdtA-like alpha-helical hairpin" evidence="5">
    <location>
        <begin position="197"/>
        <end position="273"/>
    </location>
</feature>
<dbReference type="InterPro" id="IPR058624">
    <property type="entry name" value="MdtA-like_HH"/>
</dbReference>
<feature type="compositionally biased region" description="Acidic residues" evidence="3">
    <location>
        <begin position="12"/>
        <end position="22"/>
    </location>
</feature>
<keyword evidence="4" id="KW-0472">Membrane</keyword>
<evidence type="ECO:0000256" key="1">
    <source>
        <dbReference type="ARBA" id="ARBA00009477"/>
    </source>
</evidence>
<name>A0A1Z4LVA2_9CYAN</name>
<feature type="transmembrane region" description="Helical" evidence="4">
    <location>
        <begin position="42"/>
        <end position="64"/>
    </location>
</feature>
<evidence type="ECO:0000256" key="4">
    <source>
        <dbReference type="SAM" id="Phobius"/>
    </source>
</evidence>
<dbReference type="PANTHER" id="PTHR30469:SF15">
    <property type="entry name" value="HLYD FAMILY OF SECRETION PROTEINS"/>
    <property type="match status" value="1"/>
</dbReference>
<proteinExistence type="inferred from homology"/>
<comment type="similarity">
    <text evidence="1">Belongs to the membrane fusion protein (MFP) (TC 8.A.1) family.</text>
</comment>
<dbReference type="Pfam" id="PF25876">
    <property type="entry name" value="HH_MFP_RND"/>
    <property type="match status" value="1"/>
</dbReference>
<protein>
    <submittedName>
        <fullName evidence="8">RND family efflux transporter MFP subunit</fullName>
    </submittedName>
</protein>
<dbReference type="Proteomes" id="UP000218418">
    <property type="component" value="Chromosome"/>
</dbReference>
<dbReference type="Pfam" id="PF25989">
    <property type="entry name" value="YknX_C"/>
    <property type="match status" value="1"/>
</dbReference>
<keyword evidence="4" id="KW-1133">Transmembrane helix</keyword>
<dbReference type="Gene3D" id="1.10.287.470">
    <property type="entry name" value="Helix hairpin bin"/>
    <property type="match status" value="3"/>
</dbReference>
<dbReference type="Gene3D" id="2.40.30.170">
    <property type="match status" value="1"/>
</dbReference>
<dbReference type="SUPFAM" id="SSF111369">
    <property type="entry name" value="HlyD-like secretion proteins"/>
    <property type="match status" value="3"/>
</dbReference>
<dbReference type="NCBIfam" id="TIGR01730">
    <property type="entry name" value="RND_mfp"/>
    <property type="match status" value="1"/>
</dbReference>
<keyword evidence="2" id="KW-0175">Coiled coil</keyword>
<evidence type="ECO:0000313" key="8">
    <source>
        <dbReference type="EMBL" id="BAY85166.1"/>
    </source>
</evidence>
<organism evidence="8 9">
    <name type="scientific">Calothrix parasitica NIES-267</name>
    <dbReference type="NCBI Taxonomy" id="1973488"/>
    <lineage>
        <taxon>Bacteria</taxon>
        <taxon>Bacillati</taxon>
        <taxon>Cyanobacteriota</taxon>
        <taxon>Cyanophyceae</taxon>
        <taxon>Nostocales</taxon>
        <taxon>Calotrichaceae</taxon>
        <taxon>Calothrix</taxon>
    </lineage>
</organism>
<dbReference type="OrthoDB" id="264111at2"/>
<keyword evidence="4" id="KW-0812">Transmembrane</keyword>
<feature type="domain" description="YknX-like C-terminal permuted SH3-like" evidence="7">
    <location>
        <begin position="435"/>
        <end position="505"/>
    </location>
</feature>
<accession>A0A1Z4LVA2</accession>
<dbReference type="InterPro" id="IPR058792">
    <property type="entry name" value="Beta-barrel_RND_2"/>
</dbReference>
<dbReference type="PRINTS" id="PR01490">
    <property type="entry name" value="RTXTOXIND"/>
</dbReference>
<dbReference type="Pfam" id="PF25954">
    <property type="entry name" value="Beta-barrel_RND_2"/>
    <property type="match status" value="1"/>
</dbReference>
<evidence type="ECO:0000256" key="3">
    <source>
        <dbReference type="SAM" id="MobiDB-lite"/>
    </source>
</evidence>
<dbReference type="EMBL" id="AP018227">
    <property type="protein sequence ID" value="BAY85166.1"/>
    <property type="molecule type" value="Genomic_DNA"/>
</dbReference>
<evidence type="ECO:0000256" key="2">
    <source>
        <dbReference type="SAM" id="Coils"/>
    </source>
</evidence>
<dbReference type="AlphaFoldDB" id="A0A1Z4LVA2"/>
<dbReference type="PANTHER" id="PTHR30469">
    <property type="entry name" value="MULTIDRUG RESISTANCE PROTEIN MDTA"/>
    <property type="match status" value="1"/>
</dbReference>
<dbReference type="Gene3D" id="2.40.50.100">
    <property type="match status" value="2"/>
</dbReference>
<dbReference type="GO" id="GO:1990281">
    <property type="term" value="C:efflux pump complex"/>
    <property type="evidence" value="ECO:0007669"/>
    <property type="project" value="TreeGrafter"/>
</dbReference>
<evidence type="ECO:0000259" key="5">
    <source>
        <dbReference type="Pfam" id="PF25876"/>
    </source>
</evidence>
<reference evidence="8 9" key="1">
    <citation type="submission" date="2017-06" db="EMBL/GenBank/DDBJ databases">
        <title>Genome sequencing of cyanobaciteial culture collection at National Institute for Environmental Studies (NIES).</title>
        <authorList>
            <person name="Hirose Y."/>
            <person name="Shimura Y."/>
            <person name="Fujisawa T."/>
            <person name="Nakamura Y."/>
            <person name="Kawachi M."/>
        </authorList>
    </citation>
    <scope>NUCLEOTIDE SEQUENCE [LARGE SCALE GENOMIC DNA]</scope>
    <source>
        <strain evidence="8 9">NIES-267</strain>
    </source>
</reference>
<feature type="coiled-coil region" evidence="2">
    <location>
        <begin position="147"/>
        <end position="261"/>
    </location>
</feature>
<gene>
    <name evidence="8" type="ORF">NIES267_46650</name>
</gene>
<dbReference type="InterPro" id="IPR006143">
    <property type="entry name" value="RND_pump_MFP"/>
</dbReference>
<evidence type="ECO:0000259" key="6">
    <source>
        <dbReference type="Pfam" id="PF25954"/>
    </source>
</evidence>
<keyword evidence="9" id="KW-1185">Reference proteome</keyword>
<feature type="region of interest" description="Disordered" evidence="3">
    <location>
        <begin position="1"/>
        <end position="22"/>
    </location>
</feature>
<dbReference type="GO" id="GO:0015562">
    <property type="term" value="F:efflux transmembrane transporter activity"/>
    <property type="evidence" value="ECO:0007669"/>
    <property type="project" value="TreeGrafter"/>
</dbReference>
<evidence type="ECO:0000313" key="9">
    <source>
        <dbReference type="Proteomes" id="UP000218418"/>
    </source>
</evidence>
<sequence>MTVGDSNFSDIPAEEETQIEEELGIEEVTFKEYPETSNQRPWWTIMLVGMALGVGITIGGMRLLSNRPKTEATVVNPPTQPVAPAMTVTLGLVEFTKVARNLNVTGTIAASELIPVLPQSNGLQVKQVLVKQGDSVKQGQTMAVLDDSLLQDQIRQAKAEVESQQAEVASREADLSSRQAALESSRANVISSQATVEQRQADLAQARAKLKEAQRNYQRNLRLSNQGAISKQLFETAETNFETAKEAVRIAQANIRSAQANVNSSQASISSAKAGVSSAKAKVNSAKAGVRSATARVQQFKTQLGQTIVRAPVSGIVAEKLARVGDITGVPPQTQVGTVVGGTQKLFSIIRQGNLELQAKVPTVQLFQIEVGAPAQITTEANNRVKLQGKVREIEPVVNQQRREATVKIDLPPTDLLKPGMFARAAIVTDTSMAVAIPQKAVLPQPDGSAIVFTINEDKIASSRKVETGEILKDGKIEIESGLQPGKSVVVDGAGYLKDGDKVRVAKK</sequence>
<dbReference type="Gene3D" id="2.40.420.20">
    <property type="match status" value="1"/>
</dbReference>